<dbReference type="RefSeq" id="WP_311367844.1">
    <property type="nucleotide sequence ID" value="NZ_JAVRHX010000001.1"/>
</dbReference>
<proteinExistence type="predicted"/>
<evidence type="ECO:0000313" key="2">
    <source>
        <dbReference type="Proteomes" id="UP001253545"/>
    </source>
</evidence>
<organism evidence="1 2">
    <name type="scientific">Glaciecola petra</name>
    <dbReference type="NCBI Taxonomy" id="3075602"/>
    <lineage>
        <taxon>Bacteria</taxon>
        <taxon>Pseudomonadati</taxon>
        <taxon>Pseudomonadota</taxon>
        <taxon>Gammaproteobacteria</taxon>
        <taxon>Alteromonadales</taxon>
        <taxon>Alteromonadaceae</taxon>
        <taxon>Glaciecola</taxon>
    </lineage>
</organism>
<gene>
    <name evidence="1" type="ORF">RM552_05900</name>
</gene>
<dbReference type="Proteomes" id="UP001253545">
    <property type="component" value="Unassembled WGS sequence"/>
</dbReference>
<evidence type="ECO:0000313" key="1">
    <source>
        <dbReference type="EMBL" id="MDT0594369.1"/>
    </source>
</evidence>
<sequence>MKNNMFKKAFFCSFLIISCPYVHSEQQVTRLTSDGPNNGHSAYDLIRKFAGPRSIESPDLYPDNHPGVLHIFEDTDEEVGHHFVFVLHRDVDKDRDKYIKFNDRQRNEIKAYSKSKKALKAYEGETLKYKWKFKLPSDMSLSNNFSHFFQLKSVDDGVGQPIFTFSGRSYKNQKWFALSHAGVQKASIIAKKPWQNISEVWLEAECKVTYSNEGKLEVTIKRLDQQEVLIHFESENIDMWRGTDKRHFVRPKWGYYRSLKSKSMLANEKDSIRFADFEVIKY</sequence>
<dbReference type="GO" id="GO:0016829">
    <property type="term" value="F:lyase activity"/>
    <property type="evidence" value="ECO:0007669"/>
    <property type="project" value="UniProtKB-KW"/>
</dbReference>
<accession>A0ABU2ZPU1</accession>
<keyword evidence="2" id="KW-1185">Reference proteome</keyword>
<keyword evidence="1" id="KW-0456">Lyase</keyword>
<protein>
    <submittedName>
        <fullName evidence="1">Heparin lyase I family protein</fullName>
    </submittedName>
</protein>
<dbReference type="PROSITE" id="PS51257">
    <property type="entry name" value="PROKAR_LIPOPROTEIN"/>
    <property type="match status" value="1"/>
</dbReference>
<reference evidence="1 2" key="1">
    <citation type="submission" date="2023-09" db="EMBL/GenBank/DDBJ databases">
        <authorList>
            <person name="Rey-Velasco X."/>
        </authorList>
    </citation>
    <scope>NUCLEOTIDE SEQUENCE [LARGE SCALE GENOMIC DNA]</scope>
    <source>
        <strain evidence="1 2">P117</strain>
    </source>
</reference>
<name>A0ABU2ZPU1_9ALTE</name>
<dbReference type="EMBL" id="JAVRHX010000001">
    <property type="protein sequence ID" value="MDT0594369.1"/>
    <property type="molecule type" value="Genomic_DNA"/>
</dbReference>
<comment type="caution">
    <text evidence="1">The sequence shown here is derived from an EMBL/GenBank/DDBJ whole genome shotgun (WGS) entry which is preliminary data.</text>
</comment>
<dbReference type="Gene3D" id="2.60.120.200">
    <property type="match status" value="1"/>
</dbReference>